<sequence length="40" mass="4816">MTNNMSRNKILCIDKNHRFKLLSQACHLKKTFTECSEKFR</sequence>
<accession>F0H7E2</accession>
<reference evidence="1 2" key="1">
    <citation type="submission" date="2011-02" db="EMBL/GenBank/DDBJ databases">
        <authorList>
            <person name="Durkin A.S."/>
            <person name="Madupu R."/>
            <person name="Torralba M."/>
            <person name="Gillis M."/>
            <person name="Methe B."/>
            <person name="Sutton G."/>
            <person name="Nelson K.E."/>
        </authorList>
    </citation>
    <scope>NUCLEOTIDE SEQUENCE [LARGE SCALE GENOMIC DNA]</scope>
    <source>
        <strain evidence="1 2">CRIS 18C-A</strain>
    </source>
</reference>
<evidence type="ECO:0000313" key="1">
    <source>
        <dbReference type="EMBL" id="EGC86255.1"/>
    </source>
</evidence>
<name>F0H7E2_9BACT</name>
<comment type="caution">
    <text evidence="1">The sequence shown here is derived from an EMBL/GenBank/DDBJ whole genome shotgun (WGS) entry which is preliminary data.</text>
</comment>
<dbReference type="EMBL" id="AEXO01000069">
    <property type="protein sequence ID" value="EGC86255.1"/>
    <property type="molecule type" value="Genomic_DNA"/>
</dbReference>
<evidence type="ECO:0000313" key="2">
    <source>
        <dbReference type="Proteomes" id="UP000003155"/>
    </source>
</evidence>
<gene>
    <name evidence="1" type="ORF">HMPREF9303_1357</name>
</gene>
<organism evidence="1 2">
    <name type="scientific">Prevotella denticola CRIS 18C-A</name>
    <dbReference type="NCBI Taxonomy" id="944557"/>
    <lineage>
        <taxon>Bacteria</taxon>
        <taxon>Pseudomonadati</taxon>
        <taxon>Bacteroidota</taxon>
        <taxon>Bacteroidia</taxon>
        <taxon>Bacteroidales</taxon>
        <taxon>Prevotellaceae</taxon>
        <taxon>Prevotella</taxon>
    </lineage>
</organism>
<keyword evidence="2" id="KW-1185">Reference proteome</keyword>
<proteinExistence type="predicted"/>
<dbReference type="Proteomes" id="UP000003155">
    <property type="component" value="Unassembled WGS sequence"/>
</dbReference>
<protein>
    <submittedName>
        <fullName evidence="1">Uncharacterized protein</fullName>
    </submittedName>
</protein>
<dbReference type="AlphaFoldDB" id="F0H7E2"/>